<organism evidence="1 2">
    <name type="scientific">Actinoplanes couchii</name>
    <dbReference type="NCBI Taxonomy" id="403638"/>
    <lineage>
        <taxon>Bacteria</taxon>
        <taxon>Bacillati</taxon>
        <taxon>Actinomycetota</taxon>
        <taxon>Actinomycetes</taxon>
        <taxon>Micromonosporales</taxon>
        <taxon>Micromonosporaceae</taxon>
        <taxon>Actinoplanes</taxon>
    </lineage>
</organism>
<evidence type="ECO:0000313" key="2">
    <source>
        <dbReference type="Proteomes" id="UP000612282"/>
    </source>
</evidence>
<protein>
    <recommendedName>
        <fullName evidence="3">PBS lyase HEAT domain protein repeat-containing protein</fullName>
    </recommendedName>
</protein>
<dbReference type="SUPFAM" id="SSF48371">
    <property type="entry name" value="ARM repeat"/>
    <property type="match status" value="1"/>
</dbReference>
<dbReference type="EMBL" id="BOMG01000063">
    <property type="protein sequence ID" value="GID56782.1"/>
    <property type="molecule type" value="Genomic_DNA"/>
</dbReference>
<sequence>MSGMLDDLDEDEWDELPATVLTADRLRAMLRSGDPAVRRSAIRAAAALGDDSRSAPSVPVGSLLDDPDPGVRHSVLHLLHRAGAASGRFADRLAAVAAGGLGWVEPAGPVTGPDRSPAGLATETLQRLGDPRWVAAAPARISLRRVPPNLVRCTPEVLAAIGERLVTHPADAGMLAGVLTEVARERGAGHVAGIEPELVAALPHAPRAIAGLLLSLGHADPAVIPHWRARASETADLNAALAVHRATGDTAVVVDVLRAVLSGDEPPPDCEQPAPTGLDGLDAALRPLLDLATPYLTGAADPNHPGQERQILAARVVTAVHGPGEVLPTVAAVLTDGDTPARHAADLLADLAPVFAAAVRPLEPLLHDLLGDVWCQAPAARALARLGTPVADLAPVLAAAIGRGAGLETFLLLRELHAVEAIPALEALLVTDERWAGGGYIDDIVWRDELFQDRLRETIAHARSR</sequence>
<gene>
    <name evidence="1" type="ORF">Aco03nite_051860</name>
</gene>
<keyword evidence="2" id="KW-1185">Reference proteome</keyword>
<dbReference type="InterPro" id="IPR011989">
    <property type="entry name" value="ARM-like"/>
</dbReference>
<dbReference type="InterPro" id="IPR016024">
    <property type="entry name" value="ARM-type_fold"/>
</dbReference>
<reference evidence="1 2" key="1">
    <citation type="submission" date="2021-01" db="EMBL/GenBank/DDBJ databases">
        <title>Whole genome shotgun sequence of Actinoplanes couchii NBRC 106145.</title>
        <authorList>
            <person name="Komaki H."/>
            <person name="Tamura T."/>
        </authorList>
    </citation>
    <scope>NUCLEOTIDE SEQUENCE [LARGE SCALE GENOMIC DNA]</scope>
    <source>
        <strain evidence="1 2">NBRC 106145</strain>
    </source>
</reference>
<proteinExistence type="predicted"/>
<accession>A0ABQ3XE56</accession>
<comment type="caution">
    <text evidence="1">The sequence shown here is derived from an EMBL/GenBank/DDBJ whole genome shotgun (WGS) entry which is preliminary data.</text>
</comment>
<name>A0ABQ3XE56_9ACTN</name>
<evidence type="ECO:0008006" key="3">
    <source>
        <dbReference type="Google" id="ProtNLM"/>
    </source>
</evidence>
<evidence type="ECO:0000313" key="1">
    <source>
        <dbReference type="EMBL" id="GID56782.1"/>
    </source>
</evidence>
<dbReference type="Gene3D" id="1.25.10.10">
    <property type="entry name" value="Leucine-rich Repeat Variant"/>
    <property type="match status" value="1"/>
</dbReference>
<dbReference type="Proteomes" id="UP000612282">
    <property type="component" value="Unassembled WGS sequence"/>
</dbReference>